<feature type="domain" description="DUF2264" evidence="2">
    <location>
        <begin position="507"/>
        <end position="745"/>
    </location>
</feature>
<reference evidence="3 4" key="1">
    <citation type="journal article" date="2019" name="Nat. Ecol. Evol.">
        <title>Megaphylogeny resolves global patterns of mushroom evolution.</title>
        <authorList>
            <person name="Varga T."/>
            <person name="Krizsan K."/>
            <person name="Foldi C."/>
            <person name="Dima B."/>
            <person name="Sanchez-Garcia M."/>
            <person name="Sanchez-Ramirez S."/>
            <person name="Szollosi G.J."/>
            <person name="Szarkandi J.G."/>
            <person name="Papp V."/>
            <person name="Albert L."/>
            <person name="Andreopoulos W."/>
            <person name="Angelini C."/>
            <person name="Antonin V."/>
            <person name="Barry K.W."/>
            <person name="Bougher N.L."/>
            <person name="Buchanan P."/>
            <person name="Buyck B."/>
            <person name="Bense V."/>
            <person name="Catcheside P."/>
            <person name="Chovatia M."/>
            <person name="Cooper J."/>
            <person name="Damon W."/>
            <person name="Desjardin D."/>
            <person name="Finy P."/>
            <person name="Geml J."/>
            <person name="Haridas S."/>
            <person name="Hughes K."/>
            <person name="Justo A."/>
            <person name="Karasinski D."/>
            <person name="Kautmanova I."/>
            <person name="Kiss B."/>
            <person name="Kocsube S."/>
            <person name="Kotiranta H."/>
            <person name="LaButti K.M."/>
            <person name="Lechner B.E."/>
            <person name="Liimatainen K."/>
            <person name="Lipzen A."/>
            <person name="Lukacs Z."/>
            <person name="Mihaltcheva S."/>
            <person name="Morgado L.N."/>
            <person name="Niskanen T."/>
            <person name="Noordeloos M.E."/>
            <person name="Ohm R.A."/>
            <person name="Ortiz-Santana B."/>
            <person name="Ovrebo C."/>
            <person name="Racz N."/>
            <person name="Riley R."/>
            <person name="Savchenko A."/>
            <person name="Shiryaev A."/>
            <person name="Soop K."/>
            <person name="Spirin V."/>
            <person name="Szebenyi C."/>
            <person name="Tomsovsky M."/>
            <person name="Tulloss R.E."/>
            <person name="Uehling J."/>
            <person name="Grigoriev I.V."/>
            <person name="Vagvolgyi C."/>
            <person name="Papp T."/>
            <person name="Martin F.M."/>
            <person name="Miettinen O."/>
            <person name="Hibbett D.S."/>
            <person name="Nagy L.G."/>
        </authorList>
    </citation>
    <scope>NUCLEOTIDE SEQUENCE [LARGE SCALE GENOMIC DNA]</scope>
    <source>
        <strain evidence="3 4">CBS 962.96</strain>
    </source>
</reference>
<dbReference type="Pfam" id="PF10022">
    <property type="entry name" value="DUF2264"/>
    <property type="match status" value="1"/>
</dbReference>
<dbReference type="PIRSF" id="PIRSF014753">
    <property type="entry name" value="UCP014753"/>
    <property type="match status" value="1"/>
</dbReference>
<dbReference type="Pfam" id="PF20938">
    <property type="entry name" value="DUF2264_C"/>
    <property type="match status" value="2"/>
</dbReference>
<dbReference type="OrthoDB" id="5150166at2759"/>
<sequence>MFFIPQSPFASNPLGTRNEVASFLTALLDGLEGHTSPGGARIHLGYTGTHYDEVAAQLEGFSRPLWGIASLLAGGSPYAGLERWIRGLANGADPASEEFWGWMTDKDQRMVECSAIGYFLGATGETGTVWEGLGEKGRKCLGEWLGGMNDKIMPNTNWLWFRVFANLGLHKVNSPRYDPDQMKADLDHLDTFYLGQGWSRDGPEGVVQLDYYSSSFAIQVAQLLYSRLAEDVEPQRCAEFKKRATLFALDFVHYFDEEGRAIPFGRSMCYRSAMAAFWAAFAFAFGNSPSLPSPWTWGIVKGMLLRNLRYWARQPGAYAPANPPPVIPADYKPRYIFTLGFTFPNQSILENYNSPGSTYWACKAFICLALPESHAFWTSKEEAYPIHLLSTSTSVSPSLSSAYVLTKVLRHPLHLMVHTNVALTSGNFATHTYLLSSGQQCSYAVKQSAAKYGKLSYSSAFGYSVPVGGAGSGGAFISAAKSQSTMNTTTGTGKAKGGAAGAAGTGGALEELGADSTLAVSDDGGENWRTRRVTLDARFETSKDGSLTWLRSSWKPWPDVEIETWLIPPSVGAEGTGWYLRIHKIRRIGNDRRGKREIWTAEGGWAIYGQGKDGRALVPVQSADEGDEEVGLYLSELETTNAVVRASTKVGVSGIVDVSTSFAFAGKTQRIPQAVRMDANSNLIFPRAVLPTLRGVHVFDEGDSPDKECLVTGVFGLSKPNPDKDSRDEAGLVGWKDEWMKWKALGEGIPQEVLDAIRPSA</sequence>
<dbReference type="InterPro" id="IPR049237">
    <property type="entry name" value="DUF2264_C"/>
</dbReference>
<dbReference type="PANTHER" id="PTHR35339:SF4">
    <property type="entry name" value="LINALOOL DEHYDRATASE_ISOMERASE DOMAIN-CONTAINING PROTEIN"/>
    <property type="match status" value="1"/>
</dbReference>
<name>A0A4S8L980_DENBC</name>
<evidence type="ECO:0000313" key="3">
    <source>
        <dbReference type="EMBL" id="THU84768.1"/>
    </source>
</evidence>
<dbReference type="Proteomes" id="UP000297245">
    <property type="component" value="Unassembled WGS sequence"/>
</dbReference>
<dbReference type="AlphaFoldDB" id="A0A4S8L980"/>
<evidence type="ECO:0000259" key="1">
    <source>
        <dbReference type="Pfam" id="PF10022"/>
    </source>
</evidence>
<keyword evidence="4" id="KW-1185">Reference proteome</keyword>
<feature type="domain" description="DUF2264" evidence="2">
    <location>
        <begin position="406"/>
        <end position="469"/>
    </location>
</feature>
<feature type="domain" description="DUF2264" evidence="1">
    <location>
        <begin position="16"/>
        <end position="383"/>
    </location>
</feature>
<dbReference type="InterPro" id="IPR049349">
    <property type="entry name" value="DUF2264_N"/>
</dbReference>
<evidence type="ECO:0000259" key="2">
    <source>
        <dbReference type="Pfam" id="PF20938"/>
    </source>
</evidence>
<protein>
    <submittedName>
        <fullName evidence="3">Uncharacterized protein</fullName>
    </submittedName>
</protein>
<dbReference type="EMBL" id="ML179581">
    <property type="protein sequence ID" value="THU84768.1"/>
    <property type="molecule type" value="Genomic_DNA"/>
</dbReference>
<accession>A0A4S8L980</accession>
<proteinExistence type="predicted"/>
<dbReference type="InterPro" id="IPR016624">
    <property type="entry name" value="UCP014753"/>
</dbReference>
<gene>
    <name evidence="3" type="ORF">K435DRAFT_971020</name>
</gene>
<dbReference type="PANTHER" id="PTHR35339">
    <property type="entry name" value="LINALOOL DEHYDRATASE_ISOMERASE DOMAIN-CONTAINING PROTEIN"/>
    <property type="match status" value="1"/>
</dbReference>
<organism evidence="3 4">
    <name type="scientific">Dendrothele bispora (strain CBS 962.96)</name>
    <dbReference type="NCBI Taxonomy" id="1314807"/>
    <lineage>
        <taxon>Eukaryota</taxon>
        <taxon>Fungi</taxon>
        <taxon>Dikarya</taxon>
        <taxon>Basidiomycota</taxon>
        <taxon>Agaricomycotina</taxon>
        <taxon>Agaricomycetes</taxon>
        <taxon>Agaricomycetidae</taxon>
        <taxon>Agaricales</taxon>
        <taxon>Agaricales incertae sedis</taxon>
        <taxon>Dendrothele</taxon>
    </lineage>
</organism>
<evidence type="ECO:0000313" key="4">
    <source>
        <dbReference type="Proteomes" id="UP000297245"/>
    </source>
</evidence>